<dbReference type="Proteomes" id="UP000799429">
    <property type="component" value="Unassembled WGS sequence"/>
</dbReference>
<sequence length="158" mass="17074">MPGSSLWLIPPRNSPVYSIVQTLIDKGIPSLFPSINPPTFPPHVTLTSSIPSSVYTTSSPQAWLDSLQLPTGDEIDVRIIGLDVGNVWNKAITLIVSKGSEEGNDGASHGQMTALMRLAVECRERGVESNASGQVGDKGKVRAKKWVAEDWEPHMSLL</sequence>
<proteinExistence type="predicted"/>
<accession>A0A9P4SG81</accession>
<dbReference type="Pfam" id="PF07823">
    <property type="entry name" value="CPDase"/>
    <property type="match status" value="1"/>
</dbReference>
<comment type="caution">
    <text evidence="1">The sequence shown here is derived from an EMBL/GenBank/DDBJ whole genome shotgun (WGS) entry which is preliminary data.</text>
</comment>
<dbReference type="Gene3D" id="3.90.1140.10">
    <property type="entry name" value="Cyclic phosphodiesterase"/>
    <property type="match status" value="1"/>
</dbReference>
<dbReference type="AlphaFoldDB" id="A0A9P4SG81"/>
<evidence type="ECO:0000313" key="1">
    <source>
        <dbReference type="EMBL" id="KAF2842108.1"/>
    </source>
</evidence>
<evidence type="ECO:0000313" key="2">
    <source>
        <dbReference type="Proteomes" id="UP000799429"/>
    </source>
</evidence>
<dbReference type="GO" id="GO:0004112">
    <property type="term" value="F:cyclic-nucleotide phosphodiesterase activity"/>
    <property type="evidence" value="ECO:0007669"/>
    <property type="project" value="InterPro"/>
</dbReference>
<dbReference type="OrthoDB" id="514292at2759"/>
<organism evidence="1 2">
    <name type="scientific">Patellaria atrata CBS 101060</name>
    <dbReference type="NCBI Taxonomy" id="1346257"/>
    <lineage>
        <taxon>Eukaryota</taxon>
        <taxon>Fungi</taxon>
        <taxon>Dikarya</taxon>
        <taxon>Ascomycota</taxon>
        <taxon>Pezizomycotina</taxon>
        <taxon>Dothideomycetes</taxon>
        <taxon>Dothideomycetes incertae sedis</taxon>
        <taxon>Patellariales</taxon>
        <taxon>Patellariaceae</taxon>
        <taxon>Patellaria</taxon>
    </lineage>
</organism>
<dbReference type="SUPFAM" id="SSF55144">
    <property type="entry name" value="LigT-like"/>
    <property type="match status" value="1"/>
</dbReference>
<protein>
    <submittedName>
        <fullName evidence="1">CPDase-domain-containing protein</fullName>
    </submittedName>
</protein>
<dbReference type="InterPro" id="IPR012386">
    <property type="entry name" value="Cyclic-nucl_3Pdiesterase"/>
</dbReference>
<dbReference type="EMBL" id="MU006090">
    <property type="protein sequence ID" value="KAF2842108.1"/>
    <property type="molecule type" value="Genomic_DNA"/>
</dbReference>
<name>A0A9P4SG81_9PEZI</name>
<keyword evidence="2" id="KW-1185">Reference proteome</keyword>
<reference evidence="1" key="1">
    <citation type="journal article" date="2020" name="Stud. Mycol.">
        <title>101 Dothideomycetes genomes: a test case for predicting lifestyles and emergence of pathogens.</title>
        <authorList>
            <person name="Haridas S."/>
            <person name="Albert R."/>
            <person name="Binder M."/>
            <person name="Bloem J."/>
            <person name="Labutti K."/>
            <person name="Salamov A."/>
            <person name="Andreopoulos B."/>
            <person name="Baker S."/>
            <person name="Barry K."/>
            <person name="Bills G."/>
            <person name="Bluhm B."/>
            <person name="Cannon C."/>
            <person name="Castanera R."/>
            <person name="Culley D."/>
            <person name="Daum C."/>
            <person name="Ezra D."/>
            <person name="Gonzalez J."/>
            <person name="Henrissat B."/>
            <person name="Kuo A."/>
            <person name="Liang C."/>
            <person name="Lipzen A."/>
            <person name="Lutzoni F."/>
            <person name="Magnuson J."/>
            <person name="Mondo S."/>
            <person name="Nolan M."/>
            <person name="Ohm R."/>
            <person name="Pangilinan J."/>
            <person name="Park H.-J."/>
            <person name="Ramirez L."/>
            <person name="Alfaro M."/>
            <person name="Sun H."/>
            <person name="Tritt A."/>
            <person name="Yoshinaga Y."/>
            <person name="Zwiers L.-H."/>
            <person name="Turgeon B."/>
            <person name="Goodwin S."/>
            <person name="Spatafora J."/>
            <person name="Crous P."/>
            <person name="Grigoriev I."/>
        </authorList>
    </citation>
    <scope>NUCLEOTIDE SEQUENCE</scope>
    <source>
        <strain evidence="1">CBS 101060</strain>
    </source>
</reference>
<dbReference type="InterPro" id="IPR009097">
    <property type="entry name" value="Cyclic_Pdiesterase"/>
</dbReference>
<gene>
    <name evidence="1" type="ORF">M501DRAFT_998350</name>
</gene>